<dbReference type="Proteomes" id="UP000219338">
    <property type="component" value="Unassembled WGS sequence"/>
</dbReference>
<feature type="compositionally biased region" description="Polar residues" evidence="1">
    <location>
        <begin position="1"/>
        <end position="24"/>
    </location>
</feature>
<evidence type="ECO:0000256" key="2">
    <source>
        <dbReference type="SAM" id="Phobius"/>
    </source>
</evidence>
<keyword evidence="2" id="KW-0472">Membrane</keyword>
<proteinExistence type="predicted"/>
<evidence type="ECO:0000313" key="4">
    <source>
        <dbReference type="Proteomes" id="UP000219338"/>
    </source>
</evidence>
<dbReference type="EMBL" id="FUEG01000030">
    <property type="protein sequence ID" value="SJL15704.1"/>
    <property type="molecule type" value="Genomic_DNA"/>
</dbReference>
<keyword evidence="2" id="KW-1133">Transmembrane helix</keyword>
<feature type="compositionally biased region" description="Polar residues" evidence="1">
    <location>
        <begin position="171"/>
        <end position="192"/>
    </location>
</feature>
<dbReference type="OrthoDB" id="3067812at2759"/>
<protein>
    <submittedName>
        <fullName evidence="3">Uncharacterized protein</fullName>
    </submittedName>
</protein>
<feature type="compositionally biased region" description="Polar residues" evidence="1">
    <location>
        <begin position="108"/>
        <end position="162"/>
    </location>
</feature>
<name>A0A284S3X5_ARMOS</name>
<reference evidence="4" key="1">
    <citation type="journal article" date="2017" name="Nat. Ecol. Evol.">
        <title>Genome expansion and lineage-specific genetic innovations in the forest pathogenic fungi Armillaria.</title>
        <authorList>
            <person name="Sipos G."/>
            <person name="Prasanna A.N."/>
            <person name="Walter M.C."/>
            <person name="O'Connor E."/>
            <person name="Balint B."/>
            <person name="Krizsan K."/>
            <person name="Kiss B."/>
            <person name="Hess J."/>
            <person name="Varga T."/>
            <person name="Slot J."/>
            <person name="Riley R."/>
            <person name="Boka B."/>
            <person name="Rigling D."/>
            <person name="Barry K."/>
            <person name="Lee J."/>
            <person name="Mihaltcheva S."/>
            <person name="LaButti K."/>
            <person name="Lipzen A."/>
            <person name="Waldron R."/>
            <person name="Moloney N.M."/>
            <person name="Sperisen C."/>
            <person name="Kredics L."/>
            <person name="Vagvoelgyi C."/>
            <person name="Patrignani A."/>
            <person name="Fitzpatrick D."/>
            <person name="Nagy I."/>
            <person name="Doyle S."/>
            <person name="Anderson J.B."/>
            <person name="Grigoriev I.V."/>
            <person name="Gueldener U."/>
            <person name="Muensterkoetter M."/>
            <person name="Nagy L.G."/>
        </authorList>
    </citation>
    <scope>NUCLEOTIDE SEQUENCE [LARGE SCALE GENOMIC DNA]</scope>
    <source>
        <strain evidence="4">C18/9</strain>
    </source>
</reference>
<feature type="transmembrane region" description="Helical" evidence="2">
    <location>
        <begin position="256"/>
        <end position="279"/>
    </location>
</feature>
<gene>
    <name evidence="3" type="ORF">ARMOST_19208</name>
</gene>
<sequence length="431" mass="44454">MASSSSNGGRDNPPSAASRSTFDSYSILGNRDFGGGGTSLGDGVRAGRGGIDIGFGTDSIKGREDKGASQGGGSSTAGHHGSRHHTHSQGSTASPSQSAEGGKKSNSKDASGSGNDDNKNGSKQGAASNNGVKPSPQTIPNSTPNSTNAQTRPAATSASIASNEGPPVKTGDSSPLTTSILTNLGSLSSTTEGPDIMVDRSTSVESSSSLQSALTLVGGSNYISSIGSFSTTTTTAMIGPSGAGNTINTSTNSRDVVGGIIGGVIAFSALITLLVFLFVRIRRRLRIPSSLFNFDTERFVGAECSTESVVEACVSTPATHQVSPTVVKWKPSPGWGDGRCDDDGVFRPTRVSRDKVANPLQDAAHARTSIIFDPFADSDPVVEDRFRDPARESRHAFRDSGTSSLAMSYEEGTVQEASRVPIQRLGRYGNL</sequence>
<dbReference type="OMA" id="WEPAPEW"/>
<dbReference type="AlphaFoldDB" id="A0A284S3X5"/>
<accession>A0A284S3X5</accession>
<evidence type="ECO:0000256" key="1">
    <source>
        <dbReference type="SAM" id="MobiDB-lite"/>
    </source>
</evidence>
<evidence type="ECO:0000313" key="3">
    <source>
        <dbReference type="EMBL" id="SJL15704.1"/>
    </source>
</evidence>
<feature type="region of interest" description="Disordered" evidence="1">
    <location>
        <begin position="1"/>
        <end position="204"/>
    </location>
</feature>
<keyword evidence="2" id="KW-0812">Transmembrane</keyword>
<keyword evidence="4" id="KW-1185">Reference proteome</keyword>
<feature type="compositionally biased region" description="Gly residues" evidence="1">
    <location>
        <begin position="32"/>
        <end position="53"/>
    </location>
</feature>
<organism evidence="3 4">
    <name type="scientific">Armillaria ostoyae</name>
    <name type="common">Armillaria root rot fungus</name>
    <dbReference type="NCBI Taxonomy" id="47428"/>
    <lineage>
        <taxon>Eukaryota</taxon>
        <taxon>Fungi</taxon>
        <taxon>Dikarya</taxon>
        <taxon>Basidiomycota</taxon>
        <taxon>Agaricomycotina</taxon>
        <taxon>Agaricomycetes</taxon>
        <taxon>Agaricomycetidae</taxon>
        <taxon>Agaricales</taxon>
        <taxon>Marasmiineae</taxon>
        <taxon>Physalacriaceae</taxon>
        <taxon>Armillaria</taxon>
    </lineage>
</organism>